<name>A0A2T9Z685_9FUNG</name>
<comment type="caution">
    <text evidence="1">The sequence shown here is derived from an EMBL/GenBank/DDBJ whole genome shotgun (WGS) entry which is preliminary data.</text>
</comment>
<dbReference type="Proteomes" id="UP000245699">
    <property type="component" value="Unassembled WGS sequence"/>
</dbReference>
<dbReference type="AlphaFoldDB" id="A0A2T9Z685"/>
<organism evidence="1 2">
    <name type="scientific">Furculomyces boomerangus</name>
    <dbReference type="NCBI Taxonomy" id="61424"/>
    <lineage>
        <taxon>Eukaryota</taxon>
        <taxon>Fungi</taxon>
        <taxon>Fungi incertae sedis</taxon>
        <taxon>Zoopagomycota</taxon>
        <taxon>Kickxellomycotina</taxon>
        <taxon>Harpellomycetes</taxon>
        <taxon>Harpellales</taxon>
        <taxon>Harpellaceae</taxon>
        <taxon>Furculomyces</taxon>
    </lineage>
</organism>
<keyword evidence="2" id="KW-1185">Reference proteome</keyword>
<accession>A0A2T9Z685</accession>
<reference evidence="1 2" key="1">
    <citation type="journal article" date="2018" name="MBio">
        <title>Comparative Genomics Reveals the Core Gene Toolbox for the Fungus-Insect Symbiosis.</title>
        <authorList>
            <person name="Wang Y."/>
            <person name="Stata M."/>
            <person name="Wang W."/>
            <person name="Stajich J.E."/>
            <person name="White M.M."/>
            <person name="Moncalvo J.M."/>
        </authorList>
    </citation>
    <scope>NUCLEOTIDE SEQUENCE [LARGE SCALE GENOMIC DNA]</scope>
    <source>
        <strain evidence="1 2">AUS-77-4</strain>
    </source>
</reference>
<protein>
    <submittedName>
        <fullName evidence="1">Uncharacterized protein</fullName>
    </submittedName>
</protein>
<proteinExistence type="predicted"/>
<gene>
    <name evidence="1" type="ORF">BB559_000094</name>
</gene>
<sequence>MYNLGGSISTTHQGNSREKRVKLKSEECSICGKKCVLVKMNTKRIRYNELPGLAKAIASFDEKKYQEELKKHEGLFVLVP</sequence>
<evidence type="ECO:0000313" key="2">
    <source>
        <dbReference type="Proteomes" id="UP000245699"/>
    </source>
</evidence>
<evidence type="ECO:0000313" key="1">
    <source>
        <dbReference type="EMBL" id="PVV00119.1"/>
    </source>
</evidence>
<dbReference type="EMBL" id="MBFT01000006">
    <property type="protein sequence ID" value="PVV00119.1"/>
    <property type="molecule type" value="Genomic_DNA"/>
</dbReference>